<reference evidence="1" key="1">
    <citation type="submission" date="2022-01" db="EMBL/GenBank/DDBJ databases">
        <title>Whole genome-based taxonomy of the Shewanellaceae.</title>
        <authorList>
            <person name="Martin-Rodriguez A.J."/>
        </authorList>
    </citation>
    <scope>NUCLEOTIDE SEQUENCE</scope>
    <source>
        <strain evidence="1">DSM 23803</strain>
    </source>
</reference>
<dbReference type="AlphaFoldDB" id="A0A9X1Z5C8"/>
<organism evidence="1 2">
    <name type="scientific">Shewanella algicola</name>
    <dbReference type="NCBI Taxonomy" id="640633"/>
    <lineage>
        <taxon>Bacteria</taxon>
        <taxon>Pseudomonadati</taxon>
        <taxon>Pseudomonadota</taxon>
        <taxon>Gammaproteobacteria</taxon>
        <taxon>Alteromonadales</taxon>
        <taxon>Shewanellaceae</taxon>
        <taxon>Shewanella</taxon>
    </lineage>
</organism>
<accession>A0A9X1Z5C8</accession>
<dbReference type="RefSeq" id="WP_188924807.1">
    <property type="nucleotide sequence ID" value="NZ_BMQI01000015.1"/>
</dbReference>
<dbReference type="EMBL" id="JAKILJ010000023">
    <property type="protein sequence ID" value="MCL1105870.1"/>
    <property type="molecule type" value="Genomic_DNA"/>
</dbReference>
<comment type="caution">
    <text evidence="1">The sequence shown here is derived from an EMBL/GenBank/DDBJ whole genome shotgun (WGS) entry which is preliminary data.</text>
</comment>
<protein>
    <submittedName>
        <fullName evidence="1">Uncharacterized protein</fullName>
    </submittedName>
</protein>
<evidence type="ECO:0000313" key="1">
    <source>
        <dbReference type="EMBL" id="MCL1105870.1"/>
    </source>
</evidence>
<sequence>MEDQLDKQIDMILKAELIYIEKNALSILQPQSDEAKELHVLYCSSIENDQYHNHNIGSLSLGEIEKYSLKEVDIPTFNQFVYKRLTEHGYNKSRFNQIILNTRDRFQETDQYDPRYDKFANDLRSVCESGYAIAEKLVSNELSLASNELAELKQRFSRYWPEISNPFEAKPGFFGFSIDLFKLLKIFRDYVSSKKT</sequence>
<gene>
    <name evidence="1" type="ORF">L2749_11450</name>
</gene>
<proteinExistence type="predicted"/>
<name>A0A9X1Z5C8_9GAMM</name>
<dbReference type="Proteomes" id="UP001139408">
    <property type="component" value="Unassembled WGS sequence"/>
</dbReference>
<keyword evidence="2" id="KW-1185">Reference proteome</keyword>
<evidence type="ECO:0000313" key="2">
    <source>
        <dbReference type="Proteomes" id="UP001139408"/>
    </source>
</evidence>